<name>A0ABV1KKV9_9PSEU</name>
<accession>A0ABV1KKV9</accession>
<feature type="compositionally biased region" description="Basic and acidic residues" evidence="1">
    <location>
        <begin position="1"/>
        <end position="10"/>
    </location>
</feature>
<evidence type="ECO:0000256" key="2">
    <source>
        <dbReference type="SAM" id="Phobius"/>
    </source>
</evidence>
<feature type="transmembrane region" description="Helical" evidence="2">
    <location>
        <begin position="109"/>
        <end position="131"/>
    </location>
</feature>
<dbReference type="RefSeq" id="WP_349301683.1">
    <property type="nucleotide sequence ID" value="NZ_JBEDNQ010000015.1"/>
</dbReference>
<evidence type="ECO:0000313" key="3">
    <source>
        <dbReference type="EMBL" id="MEQ3554614.1"/>
    </source>
</evidence>
<keyword evidence="2" id="KW-0472">Membrane</keyword>
<evidence type="ECO:0000313" key="4">
    <source>
        <dbReference type="Proteomes" id="UP001494902"/>
    </source>
</evidence>
<sequence>MPDPFYDGHPEVPFGGPPFGTSRRTGPPGPVDVWPNAARRATDRRTARAAWAPGNRAGSSALVLGVVGLLCAPFPVAGVVALPLMVAGLVLGVLGIARTYRGRATNRGTPVAGTVLCALALVVCAVVLALAPENADAFRAGFAEGLGAVPAVVRTG</sequence>
<keyword evidence="2" id="KW-1133">Transmembrane helix</keyword>
<dbReference type="EMBL" id="JBEDNQ010000015">
    <property type="protein sequence ID" value="MEQ3554614.1"/>
    <property type="molecule type" value="Genomic_DNA"/>
</dbReference>
<feature type="transmembrane region" description="Helical" evidence="2">
    <location>
        <begin position="76"/>
        <end position="97"/>
    </location>
</feature>
<organism evidence="3 4">
    <name type="scientific">Pseudonocardia nematodicida</name>
    <dbReference type="NCBI Taxonomy" id="1206997"/>
    <lineage>
        <taxon>Bacteria</taxon>
        <taxon>Bacillati</taxon>
        <taxon>Actinomycetota</taxon>
        <taxon>Actinomycetes</taxon>
        <taxon>Pseudonocardiales</taxon>
        <taxon>Pseudonocardiaceae</taxon>
        <taxon>Pseudonocardia</taxon>
    </lineage>
</organism>
<keyword evidence="2" id="KW-0812">Transmembrane</keyword>
<keyword evidence="4" id="KW-1185">Reference proteome</keyword>
<dbReference type="Proteomes" id="UP001494902">
    <property type="component" value="Unassembled WGS sequence"/>
</dbReference>
<gene>
    <name evidence="3" type="ORF">WIS52_29460</name>
</gene>
<comment type="caution">
    <text evidence="3">The sequence shown here is derived from an EMBL/GenBank/DDBJ whole genome shotgun (WGS) entry which is preliminary data.</text>
</comment>
<proteinExistence type="predicted"/>
<evidence type="ECO:0000256" key="1">
    <source>
        <dbReference type="SAM" id="MobiDB-lite"/>
    </source>
</evidence>
<feature type="region of interest" description="Disordered" evidence="1">
    <location>
        <begin position="1"/>
        <end position="35"/>
    </location>
</feature>
<reference evidence="3 4" key="1">
    <citation type="submission" date="2024-03" db="EMBL/GenBank/DDBJ databases">
        <title>Draft genome sequence of Pseudonocardia nematodicida JCM 31783.</title>
        <authorList>
            <person name="Butdee W."/>
            <person name="Duangmal K."/>
        </authorList>
    </citation>
    <scope>NUCLEOTIDE SEQUENCE [LARGE SCALE GENOMIC DNA]</scope>
    <source>
        <strain evidence="3 4">JCM 31783</strain>
    </source>
</reference>
<protein>
    <recommendedName>
        <fullName evidence="5">DUF4190 domain-containing protein</fullName>
    </recommendedName>
</protein>
<evidence type="ECO:0008006" key="5">
    <source>
        <dbReference type="Google" id="ProtNLM"/>
    </source>
</evidence>